<evidence type="ECO:0000256" key="15">
    <source>
        <dbReference type="RuleBase" id="RU000696"/>
    </source>
</evidence>
<protein>
    <recommendedName>
        <fullName evidence="4 14">Phosphoglycerate kinase</fullName>
        <ecNumber evidence="4 14">2.7.2.3</ecNumber>
    </recommendedName>
</protein>
<dbReference type="PRINTS" id="PR00477">
    <property type="entry name" value="PHGLYCKINASE"/>
</dbReference>
<evidence type="ECO:0000256" key="7">
    <source>
        <dbReference type="ARBA" id="ARBA00022741"/>
    </source>
</evidence>
<evidence type="ECO:0000256" key="9">
    <source>
        <dbReference type="ARBA" id="ARBA00022840"/>
    </source>
</evidence>
<dbReference type="GO" id="GO:0006096">
    <property type="term" value="P:glycolytic process"/>
    <property type="evidence" value="ECO:0007669"/>
    <property type="project" value="UniProtKB-KW"/>
</dbReference>
<dbReference type="Gene3D" id="3.40.50.1260">
    <property type="entry name" value="Phosphoglycerate kinase, N-terminal domain"/>
    <property type="match status" value="3"/>
</dbReference>
<feature type="binding site" evidence="12">
    <location>
        <begin position="62"/>
        <end position="65"/>
    </location>
    <ligand>
        <name>substrate</name>
    </ligand>
</feature>
<keyword evidence="17" id="KW-1185">Reference proteome</keyword>
<dbReference type="InterPro" id="IPR036043">
    <property type="entry name" value="Phosphoglycerate_kinase_sf"/>
</dbReference>
<feature type="binding site" evidence="12">
    <location>
        <position position="38"/>
    </location>
    <ligand>
        <name>(2R)-3-phosphoglycerate</name>
        <dbReference type="ChEBI" id="CHEBI:58272"/>
    </ligand>
</feature>
<dbReference type="FunFam" id="3.40.50.1260:FF:000005">
    <property type="entry name" value="Phosphoglycerate kinase"/>
    <property type="match status" value="1"/>
</dbReference>
<dbReference type="PANTHER" id="PTHR11406">
    <property type="entry name" value="PHOSPHOGLYCERATE KINASE"/>
    <property type="match status" value="1"/>
</dbReference>
<feature type="binding site" evidence="12">
    <location>
        <begin position="23"/>
        <end position="25"/>
    </location>
    <ligand>
        <name>substrate</name>
    </ligand>
</feature>
<evidence type="ECO:0000313" key="17">
    <source>
        <dbReference type="Proteomes" id="UP001208570"/>
    </source>
</evidence>
<name>A0AAD9K660_9ANNE</name>
<comment type="similarity">
    <text evidence="3 14">Belongs to the phosphoglycerate kinase family.</text>
</comment>
<dbReference type="GO" id="GO:0043531">
    <property type="term" value="F:ADP binding"/>
    <property type="evidence" value="ECO:0007669"/>
    <property type="project" value="TreeGrafter"/>
</dbReference>
<evidence type="ECO:0000256" key="5">
    <source>
        <dbReference type="ARBA" id="ARBA00022679"/>
    </source>
</evidence>
<dbReference type="FunFam" id="3.40.50.1260:FF:000031">
    <property type="entry name" value="Phosphoglycerate kinase 1"/>
    <property type="match status" value="1"/>
</dbReference>
<dbReference type="GO" id="GO:0005829">
    <property type="term" value="C:cytosol"/>
    <property type="evidence" value="ECO:0007669"/>
    <property type="project" value="TreeGrafter"/>
</dbReference>
<evidence type="ECO:0000256" key="12">
    <source>
        <dbReference type="PIRSR" id="PIRSR000724-1"/>
    </source>
</evidence>
<comment type="pathway">
    <text evidence="2 14">Carbohydrate degradation; glycolysis; pyruvate from D-glyceraldehyde 3-phosphate: step 2/5.</text>
</comment>
<dbReference type="PIRSF" id="PIRSF000724">
    <property type="entry name" value="Pgk"/>
    <property type="match status" value="1"/>
</dbReference>
<dbReference type="AlphaFoldDB" id="A0AAD9K660"/>
<keyword evidence="5 14" id="KW-0808">Transferase</keyword>
<keyword evidence="11" id="KW-0324">Glycolysis</keyword>
<evidence type="ECO:0000256" key="2">
    <source>
        <dbReference type="ARBA" id="ARBA00004838"/>
    </source>
</evidence>
<dbReference type="SUPFAM" id="SSF53748">
    <property type="entry name" value="Phosphoglycerate kinase"/>
    <property type="match status" value="1"/>
</dbReference>
<dbReference type="PROSITE" id="PS00111">
    <property type="entry name" value="PGLYCERATE_KINASE"/>
    <property type="match status" value="1"/>
</dbReference>
<evidence type="ECO:0000256" key="4">
    <source>
        <dbReference type="ARBA" id="ARBA00013061"/>
    </source>
</evidence>
<dbReference type="InterPro" id="IPR015911">
    <property type="entry name" value="Phosphoglycerate_kinase_CS"/>
</dbReference>
<dbReference type="GO" id="GO:0005524">
    <property type="term" value="F:ATP binding"/>
    <property type="evidence" value="ECO:0007669"/>
    <property type="project" value="UniProtKB-KW"/>
</dbReference>
<evidence type="ECO:0000256" key="13">
    <source>
        <dbReference type="PIRSR" id="PIRSR000724-2"/>
    </source>
</evidence>
<dbReference type="Pfam" id="PF00162">
    <property type="entry name" value="PGK"/>
    <property type="match status" value="1"/>
</dbReference>
<feature type="binding site" evidence="12">
    <location>
        <position position="121"/>
    </location>
    <ligand>
        <name>(2R)-3-phosphoglycerate</name>
        <dbReference type="ChEBI" id="CHEBI:58272"/>
    </ligand>
</feature>
<evidence type="ECO:0000256" key="3">
    <source>
        <dbReference type="ARBA" id="ARBA00008982"/>
    </source>
</evidence>
<feature type="binding site" evidence="13">
    <location>
        <position position="217"/>
    </location>
    <ligand>
        <name>ATP</name>
        <dbReference type="ChEBI" id="CHEBI:30616"/>
    </ligand>
</feature>
<comment type="caution">
    <text evidence="16">The sequence shown here is derived from an EMBL/GenBank/DDBJ whole genome shotgun (WGS) entry which is preliminary data.</text>
</comment>
<feature type="binding site" evidence="13">
    <location>
        <begin position="370"/>
        <end position="373"/>
    </location>
    <ligand>
        <name>ATP</name>
        <dbReference type="ChEBI" id="CHEBI:30616"/>
    </ligand>
</feature>
<keyword evidence="6" id="KW-0479">Metal-binding</keyword>
<dbReference type="CDD" id="cd00318">
    <property type="entry name" value="Phosphoglycerate_kinase"/>
    <property type="match status" value="1"/>
</dbReference>
<evidence type="ECO:0000256" key="1">
    <source>
        <dbReference type="ARBA" id="ARBA00001946"/>
    </source>
</evidence>
<evidence type="ECO:0000256" key="14">
    <source>
        <dbReference type="RuleBase" id="RU000532"/>
    </source>
</evidence>
<keyword evidence="9 13" id="KW-0067">ATP-binding</keyword>
<keyword evidence="10" id="KW-0460">Magnesium</keyword>
<dbReference type="EMBL" id="JAODUP010000054">
    <property type="protein sequence ID" value="KAK2165125.1"/>
    <property type="molecule type" value="Genomic_DNA"/>
</dbReference>
<proteinExistence type="inferred from homology"/>
<dbReference type="GO" id="GO:0004618">
    <property type="term" value="F:phosphoglycerate kinase activity"/>
    <property type="evidence" value="ECO:0007669"/>
    <property type="project" value="UniProtKB-EC"/>
</dbReference>
<feature type="binding site" evidence="12">
    <location>
        <position position="169"/>
    </location>
    <ligand>
        <name>(2R)-3-phosphoglycerate</name>
        <dbReference type="ChEBI" id="CHEBI:58272"/>
    </ligand>
</feature>
<comment type="subunit">
    <text evidence="15">Monomer.</text>
</comment>
<feature type="binding site" evidence="13">
    <location>
        <position position="341"/>
    </location>
    <ligand>
        <name>ATP</name>
        <dbReference type="ChEBI" id="CHEBI:30616"/>
    </ligand>
</feature>
<comment type="catalytic activity">
    <reaction evidence="14">
        <text>(2R)-3-phosphoglycerate + ATP = (2R)-3-phospho-glyceroyl phosphate + ADP</text>
        <dbReference type="Rhea" id="RHEA:14801"/>
        <dbReference type="ChEBI" id="CHEBI:30616"/>
        <dbReference type="ChEBI" id="CHEBI:57604"/>
        <dbReference type="ChEBI" id="CHEBI:58272"/>
        <dbReference type="ChEBI" id="CHEBI:456216"/>
        <dbReference type="EC" id="2.7.2.3"/>
    </reaction>
</comment>
<reference evidence="16" key="1">
    <citation type="journal article" date="2023" name="Mol. Biol. Evol.">
        <title>Third-Generation Sequencing Reveals the Adaptive Role of the Epigenome in Three Deep-Sea Polychaetes.</title>
        <authorList>
            <person name="Perez M."/>
            <person name="Aroh O."/>
            <person name="Sun Y."/>
            <person name="Lan Y."/>
            <person name="Juniper S.K."/>
            <person name="Young C.R."/>
            <person name="Angers B."/>
            <person name="Qian P.Y."/>
        </authorList>
    </citation>
    <scope>NUCLEOTIDE SEQUENCE</scope>
    <source>
        <strain evidence="16">P08H-3</strain>
    </source>
</reference>
<sequence>MALNKLGIDKVDLKGKRVLIRVDFNVPLKGTEITNNQRIVAALPTIKYALENGAKSVVLMSHLGRPNGMRNEKFSLKPVAEELKKLLGKDVIFLSDCIGATVEAACADPVPGSVILLENLRFHIEEEGKGVDGEGKKIKADSAKVEQFRASLKKLGDVYVNDAFGTAHRAHSSMIGQHEEKAAGFLLKKELTYFAKALENPERPFLAILGGAKVADKIPLIENMLDKVNEMIIGGGMAFTFLKVLRNMEIGKSLFDEEGAKIIQKLMDKAKANNVQIHLPVDFVTGDQFSADSKVGTATVESGIKPNEMGLDVGPESNTKFTEVIGRAKTIVWNGPPGVFEFENFQKGTKAMMDAVVHATEKGATSIIGGGDTATCCAKFKTEEKVSHVSTGGGASLELLEGKVLPGVAALSDA</sequence>
<dbReference type="InterPro" id="IPR015824">
    <property type="entry name" value="Phosphoglycerate_kinase_N"/>
</dbReference>
<evidence type="ECO:0000256" key="8">
    <source>
        <dbReference type="ARBA" id="ARBA00022777"/>
    </source>
</evidence>
<keyword evidence="7" id="KW-0547">Nucleotide-binding</keyword>
<dbReference type="Proteomes" id="UP001208570">
    <property type="component" value="Unassembled WGS sequence"/>
</dbReference>
<dbReference type="InterPro" id="IPR001576">
    <property type="entry name" value="Phosphoglycerate_kinase"/>
</dbReference>
<dbReference type="PANTHER" id="PTHR11406:SF0">
    <property type="entry name" value="PHOSPHOGLYCERATE KINASE"/>
    <property type="match status" value="1"/>
</dbReference>
<gene>
    <name evidence="16" type="ORF">LSH36_54g00016</name>
</gene>
<dbReference type="FunFam" id="3.40.50.1260:FF:000032">
    <property type="entry name" value="Phosphoglycerate kinase"/>
    <property type="match status" value="1"/>
</dbReference>
<dbReference type="HAMAP" id="MF_00145">
    <property type="entry name" value="Phosphoglyc_kinase"/>
    <property type="match status" value="1"/>
</dbReference>
<organism evidence="16 17">
    <name type="scientific">Paralvinella palmiformis</name>
    <dbReference type="NCBI Taxonomy" id="53620"/>
    <lineage>
        <taxon>Eukaryota</taxon>
        <taxon>Metazoa</taxon>
        <taxon>Spiralia</taxon>
        <taxon>Lophotrochozoa</taxon>
        <taxon>Annelida</taxon>
        <taxon>Polychaeta</taxon>
        <taxon>Sedentaria</taxon>
        <taxon>Canalipalpata</taxon>
        <taxon>Terebellida</taxon>
        <taxon>Terebelliformia</taxon>
        <taxon>Alvinellidae</taxon>
        <taxon>Paralvinella</taxon>
    </lineage>
</organism>
<comment type="cofactor">
    <cofactor evidence="1">
        <name>Mg(2+)</name>
        <dbReference type="ChEBI" id="CHEBI:18420"/>
    </cofactor>
</comment>
<keyword evidence="8 14" id="KW-0418">Kinase</keyword>
<feature type="binding site" evidence="13">
    <location>
        <position position="310"/>
    </location>
    <ligand>
        <name>ATP</name>
        <dbReference type="ChEBI" id="CHEBI:30616"/>
    </ligand>
</feature>
<dbReference type="GO" id="GO:0046872">
    <property type="term" value="F:metal ion binding"/>
    <property type="evidence" value="ECO:0007669"/>
    <property type="project" value="UniProtKB-KW"/>
</dbReference>
<evidence type="ECO:0000313" key="16">
    <source>
        <dbReference type="EMBL" id="KAK2165125.1"/>
    </source>
</evidence>
<dbReference type="EC" id="2.7.2.3" evidence="4 14"/>
<evidence type="ECO:0000256" key="11">
    <source>
        <dbReference type="ARBA" id="ARBA00023152"/>
    </source>
</evidence>
<evidence type="ECO:0000256" key="10">
    <source>
        <dbReference type="ARBA" id="ARBA00022842"/>
    </source>
</evidence>
<dbReference type="GO" id="GO:0006094">
    <property type="term" value="P:gluconeogenesis"/>
    <property type="evidence" value="ECO:0007669"/>
    <property type="project" value="TreeGrafter"/>
</dbReference>
<evidence type="ECO:0000256" key="6">
    <source>
        <dbReference type="ARBA" id="ARBA00022723"/>
    </source>
</evidence>
<accession>A0AAD9K660</accession>